<proteinExistence type="inferred from homology"/>
<keyword evidence="9" id="KW-0472">Membrane</keyword>
<evidence type="ECO:0000256" key="4">
    <source>
        <dbReference type="ARBA" id="ARBA00022679"/>
    </source>
</evidence>
<evidence type="ECO:0000256" key="8">
    <source>
        <dbReference type="ARBA" id="ARBA00023034"/>
    </source>
</evidence>
<evidence type="ECO:0000256" key="7">
    <source>
        <dbReference type="ARBA" id="ARBA00022989"/>
    </source>
</evidence>
<keyword evidence="4" id="KW-0808">Transferase</keyword>
<keyword evidence="3 10" id="KW-0328">Glycosyltransferase</keyword>
<keyword evidence="8 10" id="KW-0333">Golgi apparatus</keyword>
<keyword evidence="6" id="KW-0735">Signal-anchor</keyword>
<dbReference type="GeneID" id="17252796"/>
<evidence type="ECO:0000313" key="11">
    <source>
        <dbReference type="EnsemblProtists" id="EOD06647"/>
    </source>
</evidence>
<dbReference type="AlphaFoldDB" id="A0A0D3I5W2"/>
<evidence type="ECO:0000256" key="3">
    <source>
        <dbReference type="ARBA" id="ARBA00022676"/>
    </source>
</evidence>
<dbReference type="PANTHER" id="PTHR11214:SF3">
    <property type="entry name" value="BETA-1,3-GALACTOSYLTRANSFERASE 6"/>
    <property type="match status" value="1"/>
</dbReference>
<evidence type="ECO:0000256" key="1">
    <source>
        <dbReference type="ARBA" id="ARBA00004323"/>
    </source>
</evidence>
<evidence type="ECO:0000256" key="9">
    <source>
        <dbReference type="ARBA" id="ARBA00023136"/>
    </source>
</evidence>
<dbReference type="Proteomes" id="UP000013827">
    <property type="component" value="Unassembled WGS sequence"/>
</dbReference>
<evidence type="ECO:0000256" key="2">
    <source>
        <dbReference type="ARBA" id="ARBA00008661"/>
    </source>
</evidence>
<evidence type="ECO:0000313" key="12">
    <source>
        <dbReference type="Proteomes" id="UP000013827"/>
    </source>
</evidence>
<dbReference type="GO" id="GO:0016758">
    <property type="term" value="F:hexosyltransferase activity"/>
    <property type="evidence" value="ECO:0007669"/>
    <property type="project" value="InterPro"/>
</dbReference>
<dbReference type="InterPro" id="IPR002659">
    <property type="entry name" value="Glyco_trans_31"/>
</dbReference>
<dbReference type="Pfam" id="PF01762">
    <property type="entry name" value="Galactosyl_T"/>
    <property type="match status" value="1"/>
</dbReference>
<evidence type="ECO:0000256" key="5">
    <source>
        <dbReference type="ARBA" id="ARBA00022692"/>
    </source>
</evidence>
<comment type="similarity">
    <text evidence="2 10">Belongs to the glycosyltransferase 31 family.</text>
</comment>
<keyword evidence="5" id="KW-0812">Transmembrane</keyword>
<reference evidence="11" key="2">
    <citation type="submission" date="2024-10" db="UniProtKB">
        <authorList>
            <consortium name="EnsemblProtists"/>
        </authorList>
    </citation>
    <scope>IDENTIFICATION</scope>
</reference>
<keyword evidence="12" id="KW-1185">Reference proteome</keyword>
<accession>A0A0D3I5W2</accession>
<dbReference type="PaxDb" id="2903-EOD06647"/>
<dbReference type="PANTHER" id="PTHR11214">
    <property type="entry name" value="BETA-1,3-N-ACETYLGLUCOSAMINYLTRANSFERASE"/>
    <property type="match status" value="1"/>
</dbReference>
<name>A0A0D3I5W2_EMIH1</name>
<dbReference type="HOGENOM" id="CLU_856452_0_0_1"/>
<dbReference type="EC" id="2.4.1.-" evidence="10"/>
<dbReference type="EnsemblProtists" id="EOD06647">
    <property type="protein sequence ID" value="EOD06647"/>
    <property type="gene ID" value="EMIHUDRAFT_249786"/>
</dbReference>
<dbReference type="GO" id="GO:0000139">
    <property type="term" value="C:Golgi membrane"/>
    <property type="evidence" value="ECO:0007669"/>
    <property type="project" value="UniProtKB-SubCell"/>
</dbReference>
<protein>
    <recommendedName>
        <fullName evidence="10">Hexosyltransferase</fullName>
        <ecNumber evidence="10">2.4.1.-</ecNumber>
    </recommendedName>
</protein>
<evidence type="ECO:0000256" key="6">
    <source>
        <dbReference type="ARBA" id="ARBA00022968"/>
    </source>
</evidence>
<comment type="subcellular location">
    <subcellularLocation>
        <location evidence="1 10">Golgi apparatus membrane</location>
        <topology evidence="1 10">Single-pass type II membrane protein</topology>
    </subcellularLocation>
</comment>
<sequence length="325" mass="35720">MTPVCSLPLDSSLPSLAVLGVFSVESHGDHESKRNIIRETWLPSVASSGQISAFFVLRGQGANSTVREAQQHRDIIFVDAPAKADRKTGPLYSLLNWMRCAVQTWPEVSLVGKADDDVWINLPGTAEHLRGSLARLQDSSHLAPPRMLWGIMETFGWNTSSGRPKGFSYKFGSSRRRRCLRYGDGGDYLFPTHFAKGPMYFVSRELVEQIANSSVVQAGMDAAIGSAARGLPWEDVFTGYSLSEVAQGQNLAFVHMGEVAFSESGRSHYSHGVRSTSLVYHDKSLARLRGHHAWSTAHECRTEASQIRIACDDGPHEHGGTVRPP</sequence>
<dbReference type="KEGG" id="ehx:EMIHUDRAFT_249786"/>
<reference evidence="12" key="1">
    <citation type="journal article" date="2013" name="Nature">
        <title>Pan genome of the phytoplankton Emiliania underpins its global distribution.</title>
        <authorList>
            <person name="Read B.A."/>
            <person name="Kegel J."/>
            <person name="Klute M.J."/>
            <person name="Kuo A."/>
            <person name="Lefebvre S.C."/>
            <person name="Maumus F."/>
            <person name="Mayer C."/>
            <person name="Miller J."/>
            <person name="Monier A."/>
            <person name="Salamov A."/>
            <person name="Young J."/>
            <person name="Aguilar M."/>
            <person name="Claverie J.M."/>
            <person name="Frickenhaus S."/>
            <person name="Gonzalez K."/>
            <person name="Herman E.K."/>
            <person name="Lin Y.C."/>
            <person name="Napier J."/>
            <person name="Ogata H."/>
            <person name="Sarno A.F."/>
            <person name="Shmutz J."/>
            <person name="Schroeder D."/>
            <person name="de Vargas C."/>
            <person name="Verret F."/>
            <person name="von Dassow P."/>
            <person name="Valentin K."/>
            <person name="Van de Peer Y."/>
            <person name="Wheeler G."/>
            <person name="Dacks J.B."/>
            <person name="Delwiche C.F."/>
            <person name="Dyhrman S.T."/>
            <person name="Glockner G."/>
            <person name="John U."/>
            <person name="Richards T."/>
            <person name="Worden A.Z."/>
            <person name="Zhang X."/>
            <person name="Grigoriev I.V."/>
            <person name="Allen A.E."/>
            <person name="Bidle K."/>
            <person name="Borodovsky M."/>
            <person name="Bowler C."/>
            <person name="Brownlee C."/>
            <person name="Cock J.M."/>
            <person name="Elias M."/>
            <person name="Gladyshev V.N."/>
            <person name="Groth M."/>
            <person name="Guda C."/>
            <person name="Hadaegh A."/>
            <person name="Iglesias-Rodriguez M.D."/>
            <person name="Jenkins J."/>
            <person name="Jones B.M."/>
            <person name="Lawson T."/>
            <person name="Leese F."/>
            <person name="Lindquist E."/>
            <person name="Lobanov A."/>
            <person name="Lomsadze A."/>
            <person name="Malik S.B."/>
            <person name="Marsh M.E."/>
            <person name="Mackinder L."/>
            <person name="Mock T."/>
            <person name="Mueller-Roeber B."/>
            <person name="Pagarete A."/>
            <person name="Parker M."/>
            <person name="Probert I."/>
            <person name="Quesneville H."/>
            <person name="Raines C."/>
            <person name="Rensing S.A."/>
            <person name="Riano-Pachon D.M."/>
            <person name="Richier S."/>
            <person name="Rokitta S."/>
            <person name="Shiraiwa Y."/>
            <person name="Soanes D.M."/>
            <person name="van der Giezen M."/>
            <person name="Wahlund T.M."/>
            <person name="Williams B."/>
            <person name="Wilson W."/>
            <person name="Wolfe G."/>
            <person name="Wurch L.L."/>
        </authorList>
    </citation>
    <scope>NUCLEOTIDE SEQUENCE</scope>
</reference>
<dbReference type="RefSeq" id="XP_005759076.1">
    <property type="nucleotide sequence ID" value="XM_005759019.1"/>
</dbReference>
<keyword evidence="7" id="KW-1133">Transmembrane helix</keyword>
<organism evidence="11 12">
    <name type="scientific">Emiliania huxleyi (strain CCMP1516)</name>
    <dbReference type="NCBI Taxonomy" id="280463"/>
    <lineage>
        <taxon>Eukaryota</taxon>
        <taxon>Haptista</taxon>
        <taxon>Haptophyta</taxon>
        <taxon>Prymnesiophyceae</taxon>
        <taxon>Isochrysidales</taxon>
        <taxon>Noelaerhabdaceae</taxon>
        <taxon>Emiliania</taxon>
    </lineage>
</organism>
<evidence type="ECO:0000256" key="10">
    <source>
        <dbReference type="RuleBase" id="RU363063"/>
    </source>
</evidence>